<evidence type="ECO:0000313" key="2">
    <source>
        <dbReference type="EMBL" id="KAL3265603.1"/>
    </source>
</evidence>
<protein>
    <submittedName>
        <fullName evidence="2">Uncharacterized protein</fullName>
    </submittedName>
</protein>
<feature type="region of interest" description="Disordered" evidence="1">
    <location>
        <begin position="574"/>
        <end position="593"/>
    </location>
</feature>
<proteinExistence type="predicted"/>
<dbReference type="Proteomes" id="UP001516400">
    <property type="component" value="Unassembled WGS sequence"/>
</dbReference>
<dbReference type="AlphaFoldDB" id="A0ABD2MGU8"/>
<evidence type="ECO:0000256" key="1">
    <source>
        <dbReference type="SAM" id="MobiDB-lite"/>
    </source>
</evidence>
<sequence length="593" mass="63109">MLSSNVQTKQEKSSPIKTTNQQVVTQQMLQMAGNQKQTIQIIQKQNSEEGDKKIKVSVTSQPQNLQNVTPQQLQNVKNVTLLRNSSPVQAPVLSTSSTKTGELQSVTVTVSKPVSMSEQMVQPGIQIKTPNNLTPAQQQQILQTIKQKILPQTVLASQQQQLLLKQKMAQVQKQTQAPGISLLGQGNKLNTECGVSKAGIVSTQAPVVAKVLTNAAGQVISVESLLAHQKQHGSLPQGTTLRVSGTKGGQPNIIHLTGATRQNTIAQFAVASQNNLIALTTQSKLVVATPTTSTVTSTITSSNKPTNRDRITNRTQQLTKLPSKVTQQLINAKIVQNIDGQKVVQPKLIVGQGSQMKLTASAGKNVALQKPTLSIAANANSIRMVNTANLNLTHIGGKPVLLASKGATLQNIQGQNVILQAQPGSSGPSLVLQNSKSLQSGNVPQSTSNINIINQQNVVLGPQVKMQQPQVVFKNNAINQVSQGHIVLGGQPVRLHTSTTPTTQRLVLASQGQGGQIVAQQILLPAGFQGTAINIKALQGVKVIPIAQAHGQNRGIQSRQLFARVVNPSLTAKAQQNTNVSEKIEEASPRDDA</sequence>
<feature type="region of interest" description="Disordered" evidence="1">
    <location>
        <begin position="1"/>
        <end position="21"/>
    </location>
</feature>
<name>A0ABD2MGU8_9CUCU</name>
<dbReference type="EMBL" id="JABFTP020000001">
    <property type="protein sequence ID" value="KAL3265603.1"/>
    <property type="molecule type" value="Genomic_DNA"/>
</dbReference>
<accession>A0ABD2MGU8</accession>
<reference evidence="2 3" key="1">
    <citation type="journal article" date="2021" name="BMC Biol.">
        <title>Horizontally acquired antibacterial genes associated with adaptive radiation of ladybird beetles.</title>
        <authorList>
            <person name="Li H.S."/>
            <person name="Tang X.F."/>
            <person name="Huang Y.H."/>
            <person name="Xu Z.Y."/>
            <person name="Chen M.L."/>
            <person name="Du X.Y."/>
            <person name="Qiu B.Y."/>
            <person name="Chen P.T."/>
            <person name="Zhang W."/>
            <person name="Slipinski A."/>
            <person name="Escalona H.E."/>
            <person name="Waterhouse R.M."/>
            <person name="Zwick A."/>
            <person name="Pang H."/>
        </authorList>
    </citation>
    <scope>NUCLEOTIDE SEQUENCE [LARGE SCALE GENOMIC DNA]</scope>
    <source>
        <strain evidence="2">SYSU2018</strain>
    </source>
</reference>
<feature type="compositionally biased region" description="Basic and acidic residues" evidence="1">
    <location>
        <begin position="582"/>
        <end position="593"/>
    </location>
</feature>
<keyword evidence="3" id="KW-1185">Reference proteome</keyword>
<evidence type="ECO:0000313" key="3">
    <source>
        <dbReference type="Proteomes" id="UP001516400"/>
    </source>
</evidence>
<gene>
    <name evidence="2" type="ORF">HHI36_009807</name>
</gene>
<organism evidence="2 3">
    <name type="scientific">Cryptolaemus montrouzieri</name>
    <dbReference type="NCBI Taxonomy" id="559131"/>
    <lineage>
        <taxon>Eukaryota</taxon>
        <taxon>Metazoa</taxon>
        <taxon>Ecdysozoa</taxon>
        <taxon>Arthropoda</taxon>
        <taxon>Hexapoda</taxon>
        <taxon>Insecta</taxon>
        <taxon>Pterygota</taxon>
        <taxon>Neoptera</taxon>
        <taxon>Endopterygota</taxon>
        <taxon>Coleoptera</taxon>
        <taxon>Polyphaga</taxon>
        <taxon>Cucujiformia</taxon>
        <taxon>Coccinelloidea</taxon>
        <taxon>Coccinellidae</taxon>
        <taxon>Scymninae</taxon>
        <taxon>Scymnini</taxon>
        <taxon>Cryptolaemus</taxon>
    </lineage>
</organism>
<comment type="caution">
    <text evidence="2">The sequence shown here is derived from an EMBL/GenBank/DDBJ whole genome shotgun (WGS) entry which is preliminary data.</text>
</comment>